<dbReference type="EMBL" id="NPDZ01000025">
    <property type="protein sequence ID" value="PJZ71674.1"/>
    <property type="molecule type" value="Genomic_DNA"/>
</dbReference>
<dbReference type="Proteomes" id="UP000231990">
    <property type="component" value="Unassembled WGS sequence"/>
</dbReference>
<feature type="domain" description="J" evidence="2">
    <location>
        <begin position="15"/>
        <end position="78"/>
    </location>
</feature>
<comment type="caution">
    <text evidence="4">The sequence shown here is derived from an EMBL/GenBank/DDBJ whole genome shotgun (WGS) entry which is preliminary data.</text>
</comment>
<evidence type="ECO:0000313" key="5">
    <source>
        <dbReference type="Proteomes" id="UP000231962"/>
    </source>
</evidence>
<dbReference type="OrthoDB" id="327386at2"/>
<dbReference type="RefSeq" id="WP_100715537.1">
    <property type="nucleotide sequence ID" value="NZ_NPDY01000039.1"/>
</dbReference>
<protein>
    <submittedName>
        <fullName evidence="4">Molecular chaperone DnaJ</fullName>
    </submittedName>
</protein>
<dbReference type="Proteomes" id="UP000231962">
    <property type="component" value="Unassembled WGS sequence"/>
</dbReference>
<dbReference type="Gene3D" id="1.10.287.110">
    <property type="entry name" value="DnaJ domain"/>
    <property type="match status" value="1"/>
</dbReference>
<evidence type="ECO:0000313" key="4">
    <source>
        <dbReference type="EMBL" id="PJZ71674.1"/>
    </source>
</evidence>
<sequence>MRGSLQGLGLNRKADYYEVLDISRDATPSEIDKAFHRYVKSTLSHSWIPWNQDLLREGSLAHYFLSDPNRRKKYDASLDYELVILDPSGVPEEFEKFFEQQKISTAKEYHRLYQQFLLLKREREDKLWSLHNTTFYFLICFCVLVLGSVALFLLRKSGFLPEEVEVFYKKWGLLLSGATMCGGYFLFRIFYINRIILKRERKREKEIHEKSTQAGP</sequence>
<name>A0A2M9ZI79_9LEPT</name>
<reference evidence="5 6" key="1">
    <citation type="submission" date="2017-07" db="EMBL/GenBank/DDBJ databases">
        <title>Leptospira spp. isolated from tropical soils.</title>
        <authorList>
            <person name="Thibeaux R."/>
            <person name="Iraola G."/>
            <person name="Ferres I."/>
            <person name="Bierque E."/>
            <person name="Girault D."/>
            <person name="Soupe-Gilbert M.-E."/>
            <person name="Picardeau M."/>
            <person name="Goarant C."/>
        </authorList>
    </citation>
    <scope>NUCLEOTIDE SEQUENCE [LARGE SCALE GENOMIC DNA]</scope>
    <source>
        <strain evidence="4 6">FH1-B-B1</strain>
        <strain evidence="3 5">FH1-B-C1</strain>
    </source>
</reference>
<dbReference type="AlphaFoldDB" id="A0A2M9ZI79"/>
<keyword evidence="1" id="KW-1133">Transmembrane helix</keyword>
<organism evidence="4 6">
    <name type="scientific">Leptospira perolatii</name>
    <dbReference type="NCBI Taxonomy" id="2023191"/>
    <lineage>
        <taxon>Bacteria</taxon>
        <taxon>Pseudomonadati</taxon>
        <taxon>Spirochaetota</taxon>
        <taxon>Spirochaetia</taxon>
        <taxon>Leptospirales</taxon>
        <taxon>Leptospiraceae</taxon>
        <taxon>Leptospira</taxon>
    </lineage>
</organism>
<evidence type="ECO:0000259" key="2">
    <source>
        <dbReference type="PROSITE" id="PS50076"/>
    </source>
</evidence>
<dbReference type="CDD" id="cd06257">
    <property type="entry name" value="DnaJ"/>
    <property type="match status" value="1"/>
</dbReference>
<feature type="transmembrane region" description="Helical" evidence="1">
    <location>
        <begin position="135"/>
        <end position="154"/>
    </location>
</feature>
<dbReference type="InterPro" id="IPR036869">
    <property type="entry name" value="J_dom_sf"/>
</dbReference>
<proteinExistence type="predicted"/>
<evidence type="ECO:0000256" key="1">
    <source>
        <dbReference type="SAM" id="Phobius"/>
    </source>
</evidence>
<dbReference type="InterPro" id="IPR001623">
    <property type="entry name" value="DnaJ_domain"/>
</dbReference>
<keyword evidence="5" id="KW-1185">Reference proteome</keyword>
<evidence type="ECO:0000313" key="6">
    <source>
        <dbReference type="Proteomes" id="UP000231990"/>
    </source>
</evidence>
<feature type="transmembrane region" description="Helical" evidence="1">
    <location>
        <begin position="174"/>
        <end position="193"/>
    </location>
</feature>
<keyword evidence="1" id="KW-0472">Membrane</keyword>
<gene>
    <name evidence="3" type="ORF">CH360_18240</name>
    <name evidence="4" type="ORF">CH373_18220</name>
</gene>
<dbReference type="SUPFAM" id="SSF46565">
    <property type="entry name" value="Chaperone J-domain"/>
    <property type="match status" value="1"/>
</dbReference>
<dbReference type="PROSITE" id="PS50076">
    <property type="entry name" value="DNAJ_2"/>
    <property type="match status" value="1"/>
</dbReference>
<evidence type="ECO:0000313" key="3">
    <source>
        <dbReference type="EMBL" id="PJZ68038.1"/>
    </source>
</evidence>
<accession>A0A2M9ZI79</accession>
<dbReference type="EMBL" id="NPDY01000039">
    <property type="protein sequence ID" value="PJZ68038.1"/>
    <property type="molecule type" value="Genomic_DNA"/>
</dbReference>
<keyword evidence="1" id="KW-0812">Transmembrane</keyword>